<accession>A0ABR1MFC2</accession>
<reference evidence="2 3" key="1">
    <citation type="submission" date="2024-04" db="EMBL/GenBank/DDBJ databases">
        <title>Phyllosticta paracitricarpa is synonymous to the EU quarantine fungus P. citricarpa based on phylogenomic analyses.</title>
        <authorList>
            <consortium name="Lawrence Berkeley National Laboratory"/>
            <person name="Van Ingen-Buijs V.A."/>
            <person name="Van Westerhoven A.C."/>
            <person name="Haridas S."/>
            <person name="Skiadas P."/>
            <person name="Martin F."/>
            <person name="Groenewald J.Z."/>
            <person name="Crous P.W."/>
            <person name="Seidl M.F."/>
        </authorList>
    </citation>
    <scope>NUCLEOTIDE SEQUENCE [LARGE SCALE GENOMIC DNA]</scope>
    <source>
        <strain evidence="2 3">CBS 122670</strain>
    </source>
</reference>
<evidence type="ECO:0000256" key="1">
    <source>
        <dbReference type="SAM" id="MobiDB-lite"/>
    </source>
</evidence>
<sequence length="233" mass="26223">MGHGVSDAWPQRLAADADGRRSLDNNKMPANDATTPRPYMVPELKKIAKCDWLAGVKKKKKKKKKFMPALRPRLTRMNPRTLRCPVRCPLYDPGYYRIMAAPHHILHLHDTTWSYCHFFSFDFCIFAISHEHLTATDAPTRFASRVAFPSACNSSDPGCHFGLPEATENTANPQTERRSCFTSSFSLTRLADRSSHPLLAFGLGSSHPPSPPSPSLDQFSFSPVRHGRHFCDK</sequence>
<gene>
    <name evidence="2" type="ORF">IWX46DRAFT_116864</name>
</gene>
<keyword evidence="3" id="KW-1185">Reference proteome</keyword>
<dbReference type="EMBL" id="JBBPDW010000018">
    <property type="protein sequence ID" value="KAK7545341.1"/>
    <property type="molecule type" value="Genomic_DNA"/>
</dbReference>
<evidence type="ECO:0000313" key="3">
    <source>
        <dbReference type="Proteomes" id="UP001365128"/>
    </source>
</evidence>
<organism evidence="2 3">
    <name type="scientific">Phyllosticta citricarpa</name>
    <dbReference type="NCBI Taxonomy" id="55181"/>
    <lineage>
        <taxon>Eukaryota</taxon>
        <taxon>Fungi</taxon>
        <taxon>Dikarya</taxon>
        <taxon>Ascomycota</taxon>
        <taxon>Pezizomycotina</taxon>
        <taxon>Dothideomycetes</taxon>
        <taxon>Dothideomycetes incertae sedis</taxon>
        <taxon>Botryosphaeriales</taxon>
        <taxon>Phyllostictaceae</taxon>
        <taxon>Phyllosticta</taxon>
    </lineage>
</organism>
<name>A0ABR1MFC2_9PEZI</name>
<feature type="compositionally biased region" description="Basic and acidic residues" evidence="1">
    <location>
        <begin position="15"/>
        <end position="24"/>
    </location>
</feature>
<dbReference type="Proteomes" id="UP001365128">
    <property type="component" value="Unassembled WGS sequence"/>
</dbReference>
<evidence type="ECO:0000313" key="2">
    <source>
        <dbReference type="EMBL" id="KAK7545341.1"/>
    </source>
</evidence>
<protein>
    <submittedName>
        <fullName evidence="2">Uncharacterized protein</fullName>
    </submittedName>
</protein>
<comment type="caution">
    <text evidence="2">The sequence shown here is derived from an EMBL/GenBank/DDBJ whole genome shotgun (WGS) entry which is preliminary data.</text>
</comment>
<proteinExistence type="predicted"/>
<feature type="region of interest" description="Disordered" evidence="1">
    <location>
        <begin position="1"/>
        <end position="35"/>
    </location>
</feature>